<dbReference type="SUPFAM" id="SSF50475">
    <property type="entry name" value="FMN-binding split barrel"/>
    <property type="match status" value="1"/>
</dbReference>
<dbReference type="Pfam" id="PF20696">
    <property type="entry name" value="UbiD_C"/>
    <property type="match status" value="1"/>
</dbReference>
<dbReference type="PANTHER" id="PTHR30108:SF7">
    <property type="entry name" value="3-POLYPRENYL-4-HYDROXYBENZOATE DECARBOXYLASE"/>
    <property type="match status" value="1"/>
</dbReference>
<dbReference type="SUPFAM" id="SSF143968">
    <property type="entry name" value="UbiD C-terminal domain-like"/>
    <property type="match status" value="2"/>
</dbReference>
<organism evidence="5 6">
    <name type="scientific">Ferviditalea candida</name>
    <dbReference type="NCBI Taxonomy" id="3108399"/>
    <lineage>
        <taxon>Bacteria</taxon>
        <taxon>Bacillati</taxon>
        <taxon>Bacillota</taxon>
        <taxon>Bacilli</taxon>
        <taxon>Bacillales</taxon>
        <taxon>Paenibacillaceae</taxon>
        <taxon>Ferviditalea</taxon>
    </lineage>
</organism>
<comment type="caution">
    <text evidence="5">The sequence shown here is derived from an EMBL/GenBank/DDBJ whole genome shotgun (WGS) entry which is preliminary data.</text>
</comment>
<evidence type="ECO:0000313" key="6">
    <source>
        <dbReference type="Proteomes" id="UP001310386"/>
    </source>
</evidence>
<comment type="similarity">
    <text evidence="1">Belongs to the UbiD family.</text>
</comment>
<dbReference type="InterPro" id="IPR049381">
    <property type="entry name" value="UbiD-like_C"/>
</dbReference>
<gene>
    <name evidence="5" type="ORF">VF724_02275</name>
</gene>
<evidence type="ECO:0000256" key="1">
    <source>
        <dbReference type="ARBA" id="ARBA00010021"/>
    </source>
</evidence>
<dbReference type="Proteomes" id="UP001310386">
    <property type="component" value="Unassembled WGS sequence"/>
</dbReference>
<evidence type="ECO:0000259" key="2">
    <source>
        <dbReference type="Pfam" id="PF01977"/>
    </source>
</evidence>
<dbReference type="InterPro" id="IPR048304">
    <property type="entry name" value="UbiD_Rift_dom"/>
</dbReference>
<evidence type="ECO:0000313" key="5">
    <source>
        <dbReference type="EMBL" id="MEB3100485.1"/>
    </source>
</evidence>
<dbReference type="InterPro" id="IPR049383">
    <property type="entry name" value="UbiD-like_N"/>
</dbReference>
<evidence type="ECO:0000259" key="3">
    <source>
        <dbReference type="Pfam" id="PF20695"/>
    </source>
</evidence>
<sequence length="591" mass="65970">MHTNLREFLGILRRENELVEVSAPVDPYLELAEIHRRVIDEQGPALLFTNVKGSPFPVVTNLFGTTRRVELAFGTRPEQFVKRLVGALDSLIPPSPKALWNERDLLLQALKVGTAKASFSNAPVLQVLKDHAPLDGLPVLTSWQEDGGPFVTLPLVYTESPSTGQHNLGMYRMQVFDARTTGMHWQIHKGGGFHYHEAEKRGAALPVTVFLGGPPALIASAIAPVPENVPELLLASLIAGKKISLVQNPRSSHRLVAEAEFAISGKVPPFKRRLEGPFGDHYGYYSLAHDFPFFEIDHVWHRKDAIYPATIVGKPRQEDYYLGEFLQRLLSPVFPIVMSGVKDLWTYAETGFHPLAAAIVRESYQRESLAYAFRILGEGQLTLTKFLILTDQMVELSDFPVLLEKVLERFHPHTDLFILNHTSHDTLDYTGLKLNHGSKAVLMGIGSPIRSLPREYSGGALPGIGSAAPYCPGCLVVSGASYSDDPGLPERLLDAAGERLKDWPLVILADDTSIVSNQTSFLWTVFTRFNPAADMFAKSAVSKHHLQYELPIVIDARMKPGYPDELVPREDIVRQVSQRWKEYFPYFPNRK</sequence>
<dbReference type="NCBIfam" id="TIGR00148">
    <property type="entry name" value="UbiD family decarboxylase"/>
    <property type="match status" value="1"/>
</dbReference>
<feature type="domain" description="3-octaprenyl-4-hydroxybenzoate carboxy-lyase-like Rift-related" evidence="2">
    <location>
        <begin position="120"/>
        <end position="315"/>
    </location>
</feature>
<accession>A0ABU5ZHB3</accession>
<reference evidence="5" key="1">
    <citation type="submission" date="2023-12" db="EMBL/GenBank/DDBJ databases">
        <title>Fervidustalea candida gen. nov., sp. nov., a novel member of the family Paenibacillaceae isolated from a geothermal area.</title>
        <authorList>
            <person name="Li W.-J."/>
            <person name="Jiao J.-Y."/>
            <person name="Chen Y."/>
        </authorList>
    </citation>
    <scope>NUCLEOTIDE SEQUENCE</scope>
    <source>
        <strain evidence="5">SYSU GA230002</strain>
    </source>
</reference>
<dbReference type="RefSeq" id="WP_371752593.1">
    <property type="nucleotide sequence ID" value="NZ_JAYJLD010000002.1"/>
</dbReference>
<feature type="domain" description="3-octaprenyl-4-hydroxybenzoate carboxy-lyase-like N-terminal" evidence="3">
    <location>
        <begin position="11"/>
        <end position="87"/>
    </location>
</feature>
<dbReference type="Pfam" id="PF20695">
    <property type="entry name" value="UbiD_N"/>
    <property type="match status" value="1"/>
</dbReference>
<protein>
    <submittedName>
        <fullName evidence="5">Menaquinone biosynthesis decarboxylase</fullName>
    </submittedName>
</protein>
<keyword evidence="6" id="KW-1185">Reference proteome</keyword>
<dbReference type="PANTHER" id="PTHR30108">
    <property type="entry name" value="3-OCTAPRENYL-4-HYDROXYBENZOATE CARBOXY-LYASE-RELATED"/>
    <property type="match status" value="1"/>
</dbReference>
<dbReference type="Gene3D" id="3.40.1670.10">
    <property type="entry name" value="UbiD C-terminal domain-like"/>
    <property type="match status" value="1"/>
</dbReference>
<dbReference type="EMBL" id="JAYJLD010000002">
    <property type="protein sequence ID" value="MEB3100485.1"/>
    <property type="molecule type" value="Genomic_DNA"/>
</dbReference>
<name>A0ABU5ZHB3_9BACL</name>
<evidence type="ECO:0000259" key="4">
    <source>
        <dbReference type="Pfam" id="PF20696"/>
    </source>
</evidence>
<dbReference type="InterPro" id="IPR002830">
    <property type="entry name" value="UbiD"/>
</dbReference>
<dbReference type="NCBIfam" id="TIGR03701">
    <property type="entry name" value="mena_SCO4490"/>
    <property type="match status" value="1"/>
</dbReference>
<dbReference type="InterPro" id="IPR022390">
    <property type="entry name" value="HBDC"/>
</dbReference>
<dbReference type="Pfam" id="PF01977">
    <property type="entry name" value="UbiD"/>
    <property type="match status" value="1"/>
</dbReference>
<proteinExistence type="inferred from homology"/>
<feature type="domain" description="3-octaprenyl-4-hydroxybenzoate carboxy-lyase-like C-terminal" evidence="4">
    <location>
        <begin position="321"/>
        <end position="442"/>
    </location>
</feature>